<organism evidence="4 5">
    <name type="scientific">Marinomonas balearica</name>
    <dbReference type="NCBI Taxonomy" id="491947"/>
    <lineage>
        <taxon>Bacteria</taxon>
        <taxon>Pseudomonadati</taxon>
        <taxon>Pseudomonadota</taxon>
        <taxon>Gammaproteobacteria</taxon>
        <taxon>Oceanospirillales</taxon>
        <taxon>Oceanospirillaceae</taxon>
        <taxon>Marinomonas</taxon>
    </lineage>
</organism>
<evidence type="ECO:0000313" key="4">
    <source>
        <dbReference type="EMBL" id="TDO95525.1"/>
    </source>
</evidence>
<dbReference type="Proteomes" id="UP000294656">
    <property type="component" value="Unassembled WGS sequence"/>
</dbReference>
<keyword evidence="2" id="KW-0597">Phosphoprotein</keyword>
<dbReference type="Pfam" id="PF01627">
    <property type="entry name" value="Hpt"/>
    <property type="match status" value="1"/>
</dbReference>
<dbReference type="Gene3D" id="1.20.120.160">
    <property type="entry name" value="HPT domain"/>
    <property type="match status" value="1"/>
</dbReference>
<protein>
    <submittedName>
        <fullName evidence="4">Hpt domain-containing protein</fullName>
    </submittedName>
</protein>
<dbReference type="OrthoDB" id="6106485at2"/>
<sequence>MTITTTQFDYSDFKWRLGENTELMKVVVSEFLNETYAFLDKIESATEAENWDDVASFAHKVKGASSEVSSLHLPSLAKKLELAARAKTIEDVLIFKADLRRSFEALEGEMRLEFEF</sequence>
<dbReference type="SUPFAM" id="SSF47226">
    <property type="entry name" value="Histidine-containing phosphotransfer domain, HPT domain"/>
    <property type="match status" value="1"/>
</dbReference>
<proteinExistence type="predicted"/>
<comment type="caution">
    <text evidence="4">The sequence shown here is derived from an EMBL/GenBank/DDBJ whole genome shotgun (WGS) entry which is preliminary data.</text>
</comment>
<keyword evidence="1" id="KW-0902">Two-component regulatory system</keyword>
<dbReference type="AlphaFoldDB" id="A0A4R6M4A3"/>
<reference evidence="4 5" key="1">
    <citation type="submission" date="2019-03" db="EMBL/GenBank/DDBJ databases">
        <title>Genomic Encyclopedia of Type Strains, Phase III (KMG-III): the genomes of soil and plant-associated and newly described type strains.</title>
        <authorList>
            <person name="Whitman W."/>
        </authorList>
    </citation>
    <scope>NUCLEOTIDE SEQUENCE [LARGE SCALE GENOMIC DNA]</scope>
    <source>
        <strain evidence="4 5">CECT 7378</strain>
    </source>
</reference>
<evidence type="ECO:0000313" key="5">
    <source>
        <dbReference type="Proteomes" id="UP000294656"/>
    </source>
</evidence>
<keyword evidence="5" id="KW-1185">Reference proteome</keyword>
<dbReference type="InterPro" id="IPR036641">
    <property type="entry name" value="HPT_dom_sf"/>
</dbReference>
<dbReference type="PROSITE" id="PS50894">
    <property type="entry name" value="HPT"/>
    <property type="match status" value="1"/>
</dbReference>
<evidence type="ECO:0000256" key="2">
    <source>
        <dbReference type="PROSITE-ProRule" id="PRU00110"/>
    </source>
</evidence>
<dbReference type="InterPro" id="IPR008207">
    <property type="entry name" value="Sig_transdc_His_kin_Hpt_dom"/>
</dbReference>
<dbReference type="GO" id="GO:0000160">
    <property type="term" value="P:phosphorelay signal transduction system"/>
    <property type="evidence" value="ECO:0007669"/>
    <property type="project" value="UniProtKB-KW"/>
</dbReference>
<evidence type="ECO:0000259" key="3">
    <source>
        <dbReference type="PROSITE" id="PS50894"/>
    </source>
</evidence>
<dbReference type="GO" id="GO:0004672">
    <property type="term" value="F:protein kinase activity"/>
    <property type="evidence" value="ECO:0007669"/>
    <property type="project" value="UniProtKB-ARBA"/>
</dbReference>
<gene>
    <name evidence="4" type="ORF">DFP79_3454</name>
</gene>
<feature type="modified residue" description="Phosphohistidine" evidence="2">
    <location>
        <position position="59"/>
    </location>
</feature>
<accession>A0A4R6M4A3</accession>
<dbReference type="RefSeq" id="WP_133505144.1">
    <property type="nucleotide sequence ID" value="NZ_SNXC01000016.1"/>
</dbReference>
<feature type="domain" description="HPt" evidence="3">
    <location>
        <begin position="20"/>
        <end position="116"/>
    </location>
</feature>
<name>A0A4R6M4A3_9GAMM</name>
<evidence type="ECO:0000256" key="1">
    <source>
        <dbReference type="ARBA" id="ARBA00023012"/>
    </source>
</evidence>
<dbReference type="EMBL" id="SNXC01000016">
    <property type="protein sequence ID" value="TDO95525.1"/>
    <property type="molecule type" value="Genomic_DNA"/>
</dbReference>